<gene>
    <name evidence="9" type="ORF">INT47_010946</name>
</gene>
<dbReference type="SUPFAM" id="SSF54495">
    <property type="entry name" value="UBC-like"/>
    <property type="match status" value="1"/>
</dbReference>
<dbReference type="GO" id="GO:0005737">
    <property type="term" value="C:cytoplasm"/>
    <property type="evidence" value="ECO:0007669"/>
    <property type="project" value="UniProtKB-SubCell"/>
</dbReference>
<dbReference type="SUPFAM" id="SSF54211">
    <property type="entry name" value="Ribosomal protein S5 domain 2-like"/>
    <property type="match status" value="1"/>
</dbReference>
<dbReference type="GO" id="GO:0140469">
    <property type="term" value="P:GCN2-mediated signaling"/>
    <property type="evidence" value="ECO:0007669"/>
    <property type="project" value="TreeGrafter"/>
</dbReference>
<name>A0A8H7RBM9_9FUNG</name>
<dbReference type="AlphaFoldDB" id="A0A8H7RBM9"/>
<dbReference type="InterPro" id="IPR023582">
    <property type="entry name" value="Impact"/>
</dbReference>
<keyword evidence="4" id="KW-0678">Repressor</keyword>
<evidence type="ECO:0000256" key="7">
    <source>
        <dbReference type="SAM" id="MobiDB-lite"/>
    </source>
</evidence>
<evidence type="ECO:0000256" key="2">
    <source>
        <dbReference type="ARBA" id="ARBA00007665"/>
    </source>
</evidence>
<keyword evidence="5" id="KW-0810">Translation regulation</keyword>
<dbReference type="InterPro" id="IPR016135">
    <property type="entry name" value="UBQ-conjugating_enzyme/RWD"/>
</dbReference>
<comment type="similarity">
    <text evidence="2">Belongs to the IMPACT family.</text>
</comment>
<sequence>MNKEQEEENRQLQEDEITALECIFPDSFKRDASSPDAFMYTLNLDEGQVDLRSPRKLVLRFFLPPTYPNQDMPIYEISSIYCGTKKIDNDMMDAIDAGFQSLFQPTEVVLYEWISWLTDYLEEHVKPVNDEEPVNNNDKLTIPPIENLDLQDHDYDPPQSDLIPEVDDNEEDEAHDRPTVRSLMGPNAYHHESPPKIFSSEPLLDRKSSFIAHIAQVHNVHEVKVVVAHLLQNKKIAKATHNILAYRITMPDGKVLQDNDDDGESAAGGRLSHLMQILEVENVVVVVTRWFGGIHLGPDRFKDINNVARKALDECGYINDKHVKNKQQHKKNNNHRK</sequence>
<comment type="subcellular location">
    <subcellularLocation>
        <location evidence="1">Cytoplasm</location>
    </subcellularLocation>
</comment>
<accession>A0A8H7RBM9</accession>
<dbReference type="Gene3D" id="3.30.230.30">
    <property type="entry name" value="Impact, N-terminal domain"/>
    <property type="match status" value="1"/>
</dbReference>
<dbReference type="EMBL" id="JAEPRD010000022">
    <property type="protein sequence ID" value="KAG2207962.1"/>
    <property type="molecule type" value="Genomic_DNA"/>
</dbReference>
<evidence type="ECO:0000256" key="6">
    <source>
        <dbReference type="ARBA" id="ARBA00023016"/>
    </source>
</evidence>
<dbReference type="OrthoDB" id="69641at2759"/>
<dbReference type="SMART" id="SM00591">
    <property type="entry name" value="RWD"/>
    <property type="match status" value="1"/>
</dbReference>
<dbReference type="InterPro" id="IPR006575">
    <property type="entry name" value="RWD_dom"/>
</dbReference>
<keyword evidence="6" id="KW-0346">Stress response</keyword>
<protein>
    <recommendedName>
        <fullName evidence="8">RWD domain-containing protein</fullName>
    </recommendedName>
</protein>
<evidence type="ECO:0000313" key="10">
    <source>
        <dbReference type="Proteomes" id="UP000603453"/>
    </source>
</evidence>
<feature type="compositionally biased region" description="Acidic residues" evidence="7">
    <location>
        <begin position="164"/>
        <end position="173"/>
    </location>
</feature>
<evidence type="ECO:0000256" key="5">
    <source>
        <dbReference type="ARBA" id="ARBA00022845"/>
    </source>
</evidence>
<dbReference type="Pfam" id="PF05773">
    <property type="entry name" value="RWD"/>
    <property type="match status" value="1"/>
</dbReference>
<dbReference type="PANTHER" id="PTHR16301:SF25">
    <property type="entry name" value="PROTEIN IMPACT"/>
    <property type="match status" value="1"/>
</dbReference>
<dbReference type="Pfam" id="PF01205">
    <property type="entry name" value="Impact_N"/>
    <property type="match status" value="1"/>
</dbReference>
<organism evidence="9 10">
    <name type="scientific">Mucor saturninus</name>
    <dbReference type="NCBI Taxonomy" id="64648"/>
    <lineage>
        <taxon>Eukaryota</taxon>
        <taxon>Fungi</taxon>
        <taxon>Fungi incertae sedis</taxon>
        <taxon>Mucoromycota</taxon>
        <taxon>Mucoromycotina</taxon>
        <taxon>Mucoromycetes</taxon>
        <taxon>Mucorales</taxon>
        <taxon>Mucorineae</taxon>
        <taxon>Mucoraceae</taxon>
        <taxon>Mucor</taxon>
    </lineage>
</organism>
<dbReference type="CDD" id="cd23821">
    <property type="entry name" value="RWD_IMPACT"/>
    <property type="match status" value="1"/>
</dbReference>
<evidence type="ECO:0000256" key="1">
    <source>
        <dbReference type="ARBA" id="ARBA00004496"/>
    </source>
</evidence>
<feature type="region of interest" description="Disordered" evidence="7">
    <location>
        <begin position="148"/>
        <end position="194"/>
    </location>
</feature>
<evidence type="ECO:0000313" key="9">
    <source>
        <dbReference type="EMBL" id="KAG2207962.1"/>
    </source>
</evidence>
<dbReference type="InterPro" id="IPR020568">
    <property type="entry name" value="Ribosomal_Su5_D2-typ_SF"/>
</dbReference>
<dbReference type="InterPro" id="IPR036956">
    <property type="entry name" value="Impact_N_sf"/>
</dbReference>
<dbReference type="Gene3D" id="3.10.110.10">
    <property type="entry name" value="Ubiquitin Conjugating Enzyme"/>
    <property type="match status" value="1"/>
</dbReference>
<evidence type="ECO:0000256" key="4">
    <source>
        <dbReference type="ARBA" id="ARBA00022491"/>
    </source>
</evidence>
<evidence type="ECO:0000259" key="8">
    <source>
        <dbReference type="PROSITE" id="PS50908"/>
    </source>
</evidence>
<keyword evidence="3" id="KW-0963">Cytoplasm</keyword>
<evidence type="ECO:0000256" key="3">
    <source>
        <dbReference type="ARBA" id="ARBA00022490"/>
    </source>
</evidence>
<proteinExistence type="inferred from homology"/>
<feature type="domain" description="RWD" evidence="8">
    <location>
        <begin position="15"/>
        <end position="124"/>
    </location>
</feature>
<comment type="caution">
    <text evidence="9">The sequence shown here is derived from an EMBL/GenBank/DDBJ whole genome shotgun (WGS) entry which is preliminary data.</text>
</comment>
<dbReference type="InterPro" id="IPR001498">
    <property type="entry name" value="Impact_N"/>
</dbReference>
<reference evidence="9" key="1">
    <citation type="submission" date="2020-12" db="EMBL/GenBank/DDBJ databases">
        <title>Metabolic potential, ecology and presence of endohyphal bacteria is reflected in genomic diversity of Mucoromycotina.</title>
        <authorList>
            <person name="Muszewska A."/>
            <person name="Okrasinska A."/>
            <person name="Steczkiewicz K."/>
            <person name="Drgas O."/>
            <person name="Orlowska M."/>
            <person name="Perlinska-Lenart U."/>
            <person name="Aleksandrzak-Piekarczyk T."/>
            <person name="Szatraj K."/>
            <person name="Zielenkiewicz U."/>
            <person name="Pilsyk S."/>
            <person name="Malc E."/>
            <person name="Mieczkowski P."/>
            <person name="Kruszewska J.S."/>
            <person name="Biernat P."/>
            <person name="Pawlowska J."/>
        </authorList>
    </citation>
    <scope>NUCLEOTIDE SEQUENCE</scope>
    <source>
        <strain evidence="9">WA0000017839</strain>
    </source>
</reference>
<dbReference type="PROSITE" id="PS50908">
    <property type="entry name" value="RWD"/>
    <property type="match status" value="1"/>
</dbReference>
<keyword evidence="10" id="KW-1185">Reference proteome</keyword>
<dbReference type="Proteomes" id="UP000603453">
    <property type="component" value="Unassembled WGS sequence"/>
</dbReference>
<dbReference type="GO" id="GO:0006446">
    <property type="term" value="P:regulation of translational initiation"/>
    <property type="evidence" value="ECO:0007669"/>
    <property type="project" value="TreeGrafter"/>
</dbReference>
<dbReference type="PANTHER" id="PTHR16301">
    <property type="entry name" value="IMPACT-RELATED"/>
    <property type="match status" value="1"/>
</dbReference>